<dbReference type="AlphaFoldDB" id="A0A4R1B8Q1"/>
<dbReference type="InterPro" id="IPR001789">
    <property type="entry name" value="Sig_transdc_resp-reg_receiver"/>
</dbReference>
<name>A0A4R1B8Q1_9BACT</name>
<feature type="domain" description="Response regulatory" evidence="3">
    <location>
        <begin position="12"/>
        <end position="125"/>
    </location>
</feature>
<dbReference type="EMBL" id="SJZI01000047">
    <property type="protein sequence ID" value="TCJ13165.1"/>
    <property type="molecule type" value="Genomic_DNA"/>
</dbReference>
<keyword evidence="5" id="KW-1185">Reference proteome</keyword>
<keyword evidence="1 2" id="KW-0597">Phosphoprotein</keyword>
<dbReference type="PANTHER" id="PTHR44591">
    <property type="entry name" value="STRESS RESPONSE REGULATOR PROTEIN 1"/>
    <property type="match status" value="1"/>
</dbReference>
<evidence type="ECO:0000313" key="4">
    <source>
        <dbReference type="EMBL" id="TCJ13165.1"/>
    </source>
</evidence>
<dbReference type="CDD" id="cd00156">
    <property type="entry name" value="REC"/>
    <property type="match status" value="1"/>
</dbReference>
<dbReference type="PANTHER" id="PTHR44591:SF3">
    <property type="entry name" value="RESPONSE REGULATORY DOMAIN-CONTAINING PROTEIN"/>
    <property type="match status" value="1"/>
</dbReference>
<protein>
    <submittedName>
        <fullName evidence="4">Response regulator</fullName>
    </submittedName>
</protein>
<proteinExistence type="predicted"/>
<comment type="caution">
    <text evidence="4">The sequence shown here is derived from an EMBL/GenBank/DDBJ whole genome shotgun (WGS) entry which is preliminary data.</text>
</comment>
<dbReference type="Gene3D" id="3.40.50.2300">
    <property type="match status" value="1"/>
</dbReference>
<dbReference type="Proteomes" id="UP000295334">
    <property type="component" value="Unassembled WGS sequence"/>
</dbReference>
<dbReference type="InterPro" id="IPR050595">
    <property type="entry name" value="Bact_response_regulator"/>
</dbReference>
<sequence length="132" mass="14351">MTANNAAQPTRKVLIVEDEGDMCLLLNIMLSGKDLELEHVKGLAAAEEFLQSETPALVLLDNKLPDGFGLDFIPYLKTNHPSVKIIMISGYDGAAKDAALECGADIYLEKPFTKAQLFQSLMDLLKEAEPAA</sequence>
<dbReference type="PROSITE" id="PS50110">
    <property type="entry name" value="RESPONSE_REGULATORY"/>
    <property type="match status" value="1"/>
</dbReference>
<accession>A0A4R1B8Q1</accession>
<dbReference type="RefSeq" id="WP_131450138.1">
    <property type="nucleotide sequence ID" value="NZ_SJZI01000047.1"/>
</dbReference>
<dbReference type="InterPro" id="IPR011006">
    <property type="entry name" value="CheY-like_superfamily"/>
</dbReference>
<dbReference type="Pfam" id="PF00072">
    <property type="entry name" value="Response_reg"/>
    <property type="match status" value="1"/>
</dbReference>
<feature type="modified residue" description="4-aspartylphosphate" evidence="2">
    <location>
        <position position="61"/>
    </location>
</feature>
<dbReference type="SUPFAM" id="SSF52172">
    <property type="entry name" value="CheY-like"/>
    <property type="match status" value="1"/>
</dbReference>
<reference evidence="4 5" key="1">
    <citation type="submission" date="2019-03" db="EMBL/GenBank/DDBJ databases">
        <authorList>
            <person name="Kim M.K.M."/>
        </authorList>
    </citation>
    <scope>NUCLEOTIDE SEQUENCE [LARGE SCALE GENOMIC DNA]</scope>
    <source>
        <strain evidence="4 5">17J68-12</strain>
    </source>
</reference>
<evidence type="ECO:0000259" key="3">
    <source>
        <dbReference type="PROSITE" id="PS50110"/>
    </source>
</evidence>
<gene>
    <name evidence="4" type="ORF">EPD60_13955</name>
</gene>
<evidence type="ECO:0000256" key="1">
    <source>
        <dbReference type="ARBA" id="ARBA00022553"/>
    </source>
</evidence>
<dbReference type="OrthoDB" id="9789181at2"/>
<evidence type="ECO:0000313" key="5">
    <source>
        <dbReference type="Proteomes" id="UP000295334"/>
    </source>
</evidence>
<dbReference type="GO" id="GO:0000160">
    <property type="term" value="P:phosphorelay signal transduction system"/>
    <property type="evidence" value="ECO:0007669"/>
    <property type="project" value="InterPro"/>
</dbReference>
<dbReference type="SMART" id="SM00448">
    <property type="entry name" value="REC"/>
    <property type="match status" value="1"/>
</dbReference>
<organism evidence="4 5">
    <name type="scientific">Flaviaesturariibacter flavus</name>
    <dbReference type="NCBI Taxonomy" id="2502780"/>
    <lineage>
        <taxon>Bacteria</taxon>
        <taxon>Pseudomonadati</taxon>
        <taxon>Bacteroidota</taxon>
        <taxon>Chitinophagia</taxon>
        <taxon>Chitinophagales</taxon>
        <taxon>Chitinophagaceae</taxon>
        <taxon>Flaviaestuariibacter</taxon>
    </lineage>
</organism>
<evidence type="ECO:0000256" key="2">
    <source>
        <dbReference type="PROSITE-ProRule" id="PRU00169"/>
    </source>
</evidence>